<dbReference type="RefSeq" id="WP_133443460.1">
    <property type="nucleotide sequence ID" value="NZ_SCWB01000005.1"/>
</dbReference>
<keyword evidence="3" id="KW-1185">Reference proteome</keyword>
<comment type="caution">
    <text evidence="2">The sequence shown here is derived from an EMBL/GenBank/DDBJ whole genome shotgun (WGS) entry which is preliminary data.</text>
</comment>
<feature type="transmembrane region" description="Helical" evidence="1">
    <location>
        <begin position="135"/>
        <end position="154"/>
    </location>
</feature>
<organism evidence="2 3">
    <name type="scientific">Macrococcus lamae</name>
    <dbReference type="NCBI Taxonomy" id="198484"/>
    <lineage>
        <taxon>Bacteria</taxon>
        <taxon>Bacillati</taxon>
        <taxon>Bacillota</taxon>
        <taxon>Bacilli</taxon>
        <taxon>Bacillales</taxon>
        <taxon>Staphylococcaceae</taxon>
        <taxon>Macrococcus</taxon>
    </lineage>
</organism>
<protein>
    <recommendedName>
        <fullName evidence="4">DUF805 domain-containing protein</fullName>
    </recommendedName>
</protein>
<dbReference type="Proteomes" id="UP000294802">
    <property type="component" value="Unassembled WGS sequence"/>
</dbReference>
<evidence type="ECO:0008006" key="4">
    <source>
        <dbReference type="Google" id="ProtNLM"/>
    </source>
</evidence>
<accession>A0A4R6BW89</accession>
<feature type="transmembrane region" description="Helical" evidence="1">
    <location>
        <begin position="95"/>
        <end position="115"/>
    </location>
</feature>
<keyword evidence="1" id="KW-1133">Transmembrane helix</keyword>
<keyword evidence="1" id="KW-0472">Membrane</keyword>
<evidence type="ECO:0000256" key="1">
    <source>
        <dbReference type="SAM" id="Phobius"/>
    </source>
</evidence>
<feature type="transmembrane region" description="Helical" evidence="1">
    <location>
        <begin position="57"/>
        <end position="75"/>
    </location>
</feature>
<dbReference type="AlphaFoldDB" id="A0A4R6BW89"/>
<sequence>MKVKDSLSDFWFHAFSSDGKDTRFEFWVPGIFSIVGYILLIYGVLALDEWLFNPGDGMSIGVLLILIPPLFFIFLSMRNSAVRRFRDIGLSDKTIGLIQLLFNSMFIPFTIYYLFSGFKDNQITNGLMGVGSTGIMAIIVVSLIILTLPTDWMLKRETHRTK</sequence>
<reference evidence="2 3" key="1">
    <citation type="submission" date="2019-01" db="EMBL/GenBank/DDBJ databases">
        <title>Draft genome sequences of the type strains of six Macrococcus species.</title>
        <authorList>
            <person name="Mazhar S."/>
            <person name="Altermann E."/>
            <person name="Hill C."/>
            <person name="Mcauliffe O."/>
        </authorList>
    </citation>
    <scope>NUCLEOTIDE SEQUENCE [LARGE SCALE GENOMIC DNA]</scope>
    <source>
        <strain evidence="2 3">CCM4815</strain>
    </source>
</reference>
<dbReference type="EMBL" id="SCWB01000005">
    <property type="protein sequence ID" value="TDM12290.1"/>
    <property type="molecule type" value="Genomic_DNA"/>
</dbReference>
<proteinExistence type="predicted"/>
<gene>
    <name evidence="2" type="ORF">ERX29_04300</name>
</gene>
<keyword evidence="1" id="KW-0812">Transmembrane</keyword>
<evidence type="ECO:0000313" key="3">
    <source>
        <dbReference type="Proteomes" id="UP000294802"/>
    </source>
</evidence>
<name>A0A4R6BW89_9STAP</name>
<feature type="transmembrane region" description="Helical" evidence="1">
    <location>
        <begin position="26"/>
        <end position="45"/>
    </location>
</feature>
<evidence type="ECO:0000313" key="2">
    <source>
        <dbReference type="EMBL" id="TDM12290.1"/>
    </source>
</evidence>
<dbReference type="GO" id="GO:0016020">
    <property type="term" value="C:membrane"/>
    <property type="evidence" value="ECO:0007669"/>
    <property type="project" value="InterPro"/>
</dbReference>
<dbReference type="Pfam" id="PF05656">
    <property type="entry name" value="DUF805"/>
    <property type="match status" value="1"/>
</dbReference>
<dbReference type="InterPro" id="IPR008523">
    <property type="entry name" value="DUF805"/>
</dbReference>
<dbReference type="OrthoDB" id="9826614at2"/>